<sequence length="147" mass="16573">MDSFTRNYTIVLVAILLGLLAWWGSSVWQPRVWELNDLLEADAELADYPYQFRLVRLDGGVATLSTPRSFQFPAVRFLQLIHPELAGQSQDDPGMMAAQQDLIDHQKRAQGLMLAQPDVQRVDWELDVKWLSDHGVHAPSAGSSAMR</sequence>
<dbReference type="EMBL" id="VWXX01000033">
    <property type="protein sequence ID" value="KAA6183425.1"/>
    <property type="molecule type" value="Genomic_DNA"/>
</dbReference>
<keyword evidence="2" id="KW-1185">Reference proteome</keyword>
<dbReference type="RefSeq" id="WP_150094387.1">
    <property type="nucleotide sequence ID" value="NZ_JBFUOH010000111.1"/>
</dbReference>
<dbReference type="OrthoDB" id="9181276at2"/>
<gene>
    <name evidence="1" type="ORF">F2Q65_15870</name>
</gene>
<organism evidence="1 2">
    <name type="scientific">Thiohalocapsa marina</name>
    <dbReference type="NCBI Taxonomy" id="424902"/>
    <lineage>
        <taxon>Bacteria</taxon>
        <taxon>Pseudomonadati</taxon>
        <taxon>Pseudomonadota</taxon>
        <taxon>Gammaproteobacteria</taxon>
        <taxon>Chromatiales</taxon>
        <taxon>Chromatiaceae</taxon>
        <taxon>Thiohalocapsa</taxon>
    </lineage>
</organism>
<protein>
    <recommendedName>
        <fullName evidence="3">Glutamate-ammonia-ligase adenylyltransferase</fullName>
    </recommendedName>
</protein>
<name>A0A5M8FLU1_9GAMM</name>
<evidence type="ECO:0000313" key="1">
    <source>
        <dbReference type="EMBL" id="KAA6183425.1"/>
    </source>
</evidence>
<accession>A0A5M8FLU1</accession>
<dbReference type="Proteomes" id="UP000322981">
    <property type="component" value="Unassembled WGS sequence"/>
</dbReference>
<evidence type="ECO:0008006" key="3">
    <source>
        <dbReference type="Google" id="ProtNLM"/>
    </source>
</evidence>
<reference evidence="1 2" key="1">
    <citation type="submission" date="2019-09" db="EMBL/GenBank/DDBJ databases">
        <title>Whole-genome sequence of the purple sulfur bacterium Thiohalocapsa marina DSM 19078.</title>
        <authorList>
            <person name="Kyndt J.A."/>
            <person name="Meyer T.E."/>
        </authorList>
    </citation>
    <scope>NUCLEOTIDE SEQUENCE [LARGE SCALE GENOMIC DNA]</scope>
    <source>
        <strain evidence="1 2">DSM 19078</strain>
    </source>
</reference>
<dbReference type="AlphaFoldDB" id="A0A5M8FLU1"/>
<proteinExistence type="predicted"/>
<comment type="caution">
    <text evidence="1">The sequence shown here is derived from an EMBL/GenBank/DDBJ whole genome shotgun (WGS) entry which is preliminary data.</text>
</comment>
<evidence type="ECO:0000313" key="2">
    <source>
        <dbReference type="Proteomes" id="UP000322981"/>
    </source>
</evidence>